<dbReference type="RefSeq" id="WP_188415740.1">
    <property type="nucleotide sequence ID" value="NZ_BMDO01000004.1"/>
</dbReference>
<dbReference type="CDD" id="cd00834">
    <property type="entry name" value="KAS_I_II"/>
    <property type="match status" value="1"/>
</dbReference>
<dbReference type="Pfam" id="PF00109">
    <property type="entry name" value="ketoacyl-synt"/>
    <property type="match status" value="1"/>
</dbReference>
<dbReference type="AlphaFoldDB" id="A0A917J9B2"/>
<evidence type="ECO:0000256" key="3">
    <source>
        <dbReference type="ARBA" id="ARBA00012356"/>
    </source>
</evidence>
<dbReference type="InterPro" id="IPR014031">
    <property type="entry name" value="Ketoacyl_synth_C"/>
</dbReference>
<dbReference type="InterPro" id="IPR000794">
    <property type="entry name" value="Beta-ketoacyl_synthase"/>
</dbReference>
<dbReference type="FunFam" id="3.40.47.10:FF:000029">
    <property type="entry name" value="3-oxoacyl-[acyl-carrier-protein] synthase 1"/>
    <property type="match status" value="1"/>
</dbReference>
<dbReference type="InterPro" id="IPR017568">
    <property type="entry name" value="3-oxoacyl-ACP_synth-2"/>
</dbReference>
<comment type="catalytic activity">
    <reaction evidence="11">
        <text>a fatty acyl-[ACP] + malonyl-[ACP] + H(+) = a 3-oxoacyl-[ACP] + holo-[ACP] + CO2</text>
        <dbReference type="Rhea" id="RHEA:22836"/>
        <dbReference type="Rhea" id="RHEA-COMP:9623"/>
        <dbReference type="Rhea" id="RHEA-COMP:9685"/>
        <dbReference type="Rhea" id="RHEA-COMP:9916"/>
        <dbReference type="Rhea" id="RHEA-COMP:14125"/>
        <dbReference type="ChEBI" id="CHEBI:15378"/>
        <dbReference type="ChEBI" id="CHEBI:16526"/>
        <dbReference type="ChEBI" id="CHEBI:64479"/>
        <dbReference type="ChEBI" id="CHEBI:78449"/>
        <dbReference type="ChEBI" id="CHEBI:78776"/>
        <dbReference type="ChEBI" id="CHEBI:138651"/>
    </reaction>
</comment>
<name>A0A917J9B2_9SPHI</name>
<dbReference type="PANTHER" id="PTHR11712">
    <property type="entry name" value="POLYKETIDE SYNTHASE-RELATED"/>
    <property type="match status" value="1"/>
</dbReference>
<dbReference type="FunFam" id="3.40.47.10:FF:000018">
    <property type="entry name" value="3-oxoacyl-[acyl-carrier-protein] synthase 2"/>
    <property type="match status" value="1"/>
</dbReference>
<comment type="pathway">
    <text evidence="1 11">Lipid metabolism; fatty acid biosynthesis.</text>
</comment>
<dbReference type="GO" id="GO:0004315">
    <property type="term" value="F:3-oxoacyl-[acyl-carrier-protein] synthase activity"/>
    <property type="evidence" value="ECO:0007669"/>
    <property type="project" value="UniProtKB-UniRule"/>
</dbReference>
<evidence type="ECO:0000256" key="12">
    <source>
        <dbReference type="PIRSR" id="PIRSR000447-1"/>
    </source>
</evidence>
<dbReference type="PIRSF" id="PIRSF000447">
    <property type="entry name" value="KAS_II"/>
    <property type="match status" value="1"/>
</dbReference>
<keyword evidence="8" id="KW-0443">Lipid metabolism</keyword>
<accession>A0A917J9B2</accession>
<dbReference type="InterPro" id="IPR018201">
    <property type="entry name" value="Ketoacyl_synth_AS"/>
</dbReference>
<dbReference type="Pfam" id="PF02801">
    <property type="entry name" value="Ketoacyl-synt_C"/>
    <property type="match status" value="1"/>
</dbReference>
<evidence type="ECO:0000256" key="10">
    <source>
        <dbReference type="ARBA" id="ARBA00023315"/>
    </source>
</evidence>
<keyword evidence="5 11" id="KW-0444">Lipid biosynthesis</keyword>
<keyword evidence="16" id="KW-1185">Reference proteome</keyword>
<evidence type="ECO:0000313" key="15">
    <source>
        <dbReference type="EMBL" id="GGI50517.1"/>
    </source>
</evidence>
<keyword evidence="10 11" id="KW-0012">Acyltransferase</keyword>
<dbReference type="Proteomes" id="UP000662074">
    <property type="component" value="Unassembled WGS sequence"/>
</dbReference>
<dbReference type="PROSITE" id="PS00606">
    <property type="entry name" value="KS3_1"/>
    <property type="match status" value="1"/>
</dbReference>
<evidence type="ECO:0000256" key="4">
    <source>
        <dbReference type="ARBA" id="ARBA00014657"/>
    </source>
</evidence>
<evidence type="ECO:0000256" key="7">
    <source>
        <dbReference type="ARBA" id="ARBA00022832"/>
    </source>
</evidence>
<dbReference type="PANTHER" id="PTHR11712:SF336">
    <property type="entry name" value="3-OXOACYL-[ACYL-CARRIER-PROTEIN] SYNTHASE, MITOCHONDRIAL"/>
    <property type="match status" value="1"/>
</dbReference>
<dbReference type="SMART" id="SM00825">
    <property type="entry name" value="PKS_KS"/>
    <property type="match status" value="1"/>
</dbReference>
<feature type="domain" description="Ketosynthase family 3 (KS3)" evidence="14">
    <location>
        <begin position="1"/>
        <end position="412"/>
    </location>
</feature>
<dbReference type="NCBIfam" id="NF005589">
    <property type="entry name" value="PRK07314.1"/>
    <property type="match status" value="1"/>
</dbReference>
<evidence type="ECO:0000259" key="14">
    <source>
        <dbReference type="PROSITE" id="PS52004"/>
    </source>
</evidence>
<evidence type="ECO:0000256" key="11">
    <source>
        <dbReference type="PIRNR" id="PIRNR000447"/>
    </source>
</evidence>
<dbReference type="InterPro" id="IPR016039">
    <property type="entry name" value="Thiolase-like"/>
</dbReference>
<reference evidence="15" key="1">
    <citation type="journal article" date="2014" name="Int. J. Syst. Evol. Microbiol.">
        <title>Complete genome sequence of Corynebacterium casei LMG S-19264T (=DSM 44701T), isolated from a smear-ripened cheese.</title>
        <authorList>
            <consortium name="US DOE Joint Genome Institute (JGI-PGF)"/>
            <person name="Walter F."/>
            <person name="Albersmeier A."/>
            <person name="Kalinowski J."/>
            <person name="Ruckert C."/>
        </authorList>
    </citation>
    <scope>NUCLEOTIDE SEQUENCE</scope>
    <source>
        <strain evidence="15">CCM 8711</strain>
    </source>
</reference>
<evidence type="ECO:0000256" key="6">
    <source>
        <dbReference type="ARBA" id="ARBA00022679"/>
    </source>
</evidence>
<feature type="active site" description="For beta-ketoacyl synthase activity" evidence="12">
    <location>
        <position position="164"/>
    </location>
</feature>
<reference evidence="15" key="2">
    <citation type="submission" date="2020-09" db="EMBL/GenBank/DDBJ databases">
        <authorList>
            <person name="Sun Q."/>
            <person name="Sedlacek I."/>
        </authorList>
    </citation>
    <scope>NUCLEOTIDE SEQUENCE</scope>
    <source>
        <strain evidence="15">CCM 8711</strain>
    </source>
</reference>
<evidence type="ECO:0000256" key="13">
    <source>
        <dbReference type="RuleBase" id="RU003694"/>
    </source>
</evidence>
<sequence>MKRVVITGMGVVSSLGTDVSTFWNNIAHGQSGAKPINHFDAGKFKTQFAAQLPYDFDATQYLDRSEIKRNDLYTQYALIAAKQAIEDSGFDINTMSPYDVGVIFGSAQGGFDTFEQQIKEYAAKDHEPHFNPFFIPKTLVNMAAGLISIKYGLMGINFTTVSACASANTAIMDALNYIRWGKAKIIITGGADAPITEGSIGGYNALKALSTRNNDPQAASRPFDVERDGFVMGEGAGVLVLEEYEHAKQRGATIYAELAGASMTSDAYHITATHPEGKGAIKAMELALQDAGLTHSDVHYLNAHATSTPVGDISEAKAIYAAFGDDANLSVSATKSMTGHLLGAAGAIESIISVKAITDGIIPATINTHTLDPQLPAGLKIVTGQSQEKNVDVAMSNTFGFGGHNAVVVFKKV</sequence>
<keyword evidence="6 11" id="KW-0808">Transferase</keyword>
<evidence type="ECO:0000313" key="16">
    <source>
        <dbReference type="Proteomes" id="UP000662074"/>
    </source>
</evidence>
<dbReference type="GO" id="GO:0005829">
    <property type="term" value="C:cytosol"/>
    <property type="evidence" value="ECO:0007669"/>
    <property type="project" value="TreeGrafter"/>
</dbReference>
<comment type="caution">
    <text evidence="15">The sequence shown here is derived from an EMBL/GenBank/DDBJ whole genome shotgun (WGS) entry which is preliminary data.</text>
</comment>
<protein>
    <recommendedName>
        <fullName evidence="4 11">3-oxoacyl-[acyl-carrier-protein] synthase 2</fullName>
        <ecNumber evidence="3 11">2.3.1.179</ecNumber>
    </recommendedName>
</protein>
<dbReference type="SUPFAM" id="SSF53901">
    <property type="entry name" value="Thiolase-like"/>
    <property type="match status" value="2"/>
</dbReference>
<keyword evidence="7" id="KW-0276">Fatty acid metabolism</keyword>
<dbReference type="PROSITE" id="PS52004">
    <property type="entry name" value="KS3_2"/>
    <property type="match status" value="1"/>
</dbReference>
<dbReference type="EMBL" id="BMDO01000004">
    <property type="protein sequence ID" value="GGI50517.1"/>
    <property type="molecule type" value="Genomic_DNA"/>
</dbReference>
<dbReference type="Gene3D" id="3.40.47.10">
    <property type="match status" value="1"/>
</dbReference>
<keyword evidence="9 11" id="KW-0275">Fatty acid biosynthesis</keyword>
<organism evidence="15 16">
    <name type="scientific">Mucilaginibacter galii</name>
    <dbReference type="NCBI Taxonomy" id="2005073"/>
    <lineage>
        <taxon>Bacteria</taxon>
        <taxon>Pseudomonadati</taxon>
        <taxon>Bacteroidota</taxon>
        <taxon>Sphingobacteriia</taxon>
        <taxon>Sphingobacteriales</taxon>
        <taxon>Sphingobacteriaceae</taxon>
        <taxon>Mucilaginibacter</taxon>
    </lineage>
</organism>
<dbReference type="InterPro" id="IPR014030">
    <property type="entry name" value="Ketoacyl_synth_N"/>
</dbReference>
<evidence type="ECO:0000256" key="2">
    <source>
        <dbReference type="ARBA" id="ARBA00008467"/>
    </source>
</evidence>
<proteinExistence type="inferred from homology"/>
<dbReference type="EC" id="2.3.1.179" evidence="3 11"/>
<evidence type="ECO:0000256" key="5">
    <source>
        <dbReference type="ARBA" id="ARBA00022516"/>
    </source>
</evidence>
<evidence type="ECO:0000256" key="8">
    <source>
        <dbReference type="ARBA" id="ARBA00023098"/>
    </source>
</evidence>
<dbReference type="InterPro" id="IPR020841">
    <property type="entry name" value="PKS_Beta-ketoAc_synthase_dom"/>
</dbReference>
<dbReference type="GO" id="GO:0030497">
    <property type="term" value="P:fatty acid elongation"/>
    <property type="evidence" value="ECO:0007669"/>
    <property type="project" value="UniProtKB-ARBA"/>
</dbReference>
<comment type="catalytic activity">
    <reaction evidence="11">
        <text>(9Z)-hexadecenoyl-[ACP] + malonyl-[ACP] + H(+) = 3-oxo-(11Z)-octadecenoyl-[ACP] + holo-[ACP] + CO2</text>
        <dbReference type="Rhea" id="RHEA:55040"/>
        <dbReference type="Rhea" id="RHEA-COMP:9623"/>
        <dbReference type="Rhea" id="RHEA-COMP:9685"/>
        <dbReference type="Rhea" id="RHEA-COMP:10800"/>
        <dbReference type="Rhea" id="RHEA-COMP:14074"/>
        <dbReference type="ChEBI" id="CHEBI:15378"/>
        <dbReference type="ChEBI" id="CHEBI:16526"/>
        <dbReference type="ChEBI" id="CHEBI:64479"/>
        <dbReference type="ChEBI" id="CHEBI:78449"/>
        <dbReference type="ChEBI" id="CHEBI:83989"/>
        <dbReference type="ChEBI" id="CHEBI:138538"/>
        <dbReference type="EC" id="2.3.1.179"/>
    </reaction>
</comment>
<evidence type="ECO:0000256" key="9">
    <source>
        <dbReference type="ARBA" id="ARBA00023160"/>
    </source>
</evidence>
<dbReference type="NCBIfam" id="TIGR03150">
    <property type="entry name" value="fabF"/>
    <property type="match status" value="1"/>
</dbReference>
<evidence type="ECO:0000256" key="1">
    <source>
        <dbReference type="ARBA" id="ARBA00005194"/>
    </source>
</evidence>
<gene>
    <name evidence="15" type="ORF">GCM10011425_17290</name>
</gene>
<comment type="function">
    <text evidence="11">Involved in the type II fatty acid elongation cycle. Catalyzes the elongation of a wide range of acyl-ACP by the addition of two carbons from malonyl-ACP to an acyl acceptor. Can efficiently catalyze the conversion of palmitoleoyl-ACP (cis-hexadec-9-enoyl-ACP) to cis-vaccenoyl-ACP (cis-octadec-11-enoyl-ACP), an essential step in the thermal regulation of fatty acid composition.</text>
</comment>
<comment type="similarity">
    <text evidence="2 11 13">Belongs to the thiolase-like superfamily. Beta-ketoacyl-ACP synthases family.</text>
</comment>